<proteinExistence type="predicted"/>
<dbReference type="Proteomes" id="UP000308508">
    <property type="component" value="Unassembled WGS sequence"/>
</dbReference>
<dbReference type="AlphaFoldDB" id="A0A5R9PJG9"/>
<organism evidence="1 2">
    <name type="scientific">Thermomonas fusca</name>
    <dbReference type="NCBI Taxonomy" id="215690"/>
    <lineage>
        <taxon>Bacteria</taxon>
        <taxon>Pseudomonadati</taxon>
        <taxon>Pseudomonadota</taxon>
        <taxon>Gammaproteobacteria</taxon>
        <taxon>Lysobacterales</taxon>
        <taxon>Lysobacteraceae</taxon>
        <taxon>Thermomonas</taxon>
    </lineage>
</organism>
<keyword evidence="2" id="KW-1185">Reference proteome</keyword>
<dbReference type="EMBL" id="SROY01000001">
    <property type="protein sequence ID" value="TLX23187.1"/>
    <property type="molecule type" value="Genomic_DNA"/>
</dbReference>
<name>A0A5R9PJG9_9GAMM</name>
<gene>
    <name evidence="1" type="ORF">E5S66_03980</name>
</gene>
<protein>
    <submittedName>
        <fullName evidence="1">Uncharacterized protein</fullName>
    </submittedName>
</protein>
<dbReference type="RefSeq" id="WP_138347673.1">
    <property type="nucleotide sequence ID" value="NZ_SROY01000001.1"/>
</dbReference>
<sequence length="77" mass="8206">MDASTKTILQTQLSVLSSTNAGFKAMLNIPPPMLMAGMPPMPVSLQPALAPYLAAMKGQADNYDKLIKLVSEVIDKS</sequence>
<accession>A0A5R9PJG9</accession>
<reference evidence="1 2" key="1">
    <citation type="submission" date="2019-04" db="EMBL/GenBank/DDBJ databases">
        <authorList>
            <person name="Grouzdev D.S."/>
            <person name="Nazina T.N."/>
        </authorList>
    </citation>
    <scope>NUCLEOTIDE SEQUENCE [LARGE SCALE GENOMIC DNA]</scope>
    <source>
        <strain evidence="1 2">SHC 3-19</strain>
    </source>
</reference>
<evidence type="ECO:0000313" key="2">
    <source>
        <dbReference type="Proteomes" id="UP000308508"/>
    </source>
</evidence>
<evidence type="ECO:0000313" key="1">
    <source>
        <dbReference type="EMBL" id="TLX23187.1"/>
    </source>
</evidence>
<comment type="caution">
    <text evidence="1">The sequence shown here is derived from an EMBL/GenBank/DDBJ whole genome shotgun (WGS) entry which is preliminary data.</text>
</comment>